<sequence>MALAEQYKSRKGVKYGNTRYETARRPARGGRHGFGPGMGQCGAYPGRAPGAPPGGIRCLQGQKRRGRCGDRHPQRWHDQGDLQKVCGSVGGGPGRRTASSASELNGNDDNQRMAGTGEGRILMKRQIMVCVLLAATALGTNGGWARATGESGHGGMDERGMGGPGMMPPPSEEMVAHMAQRLKLTSDQQKKVKALFAAEREKTAPLMQKMAEYHKQLRDASRAATFDEAAIRAIATKKAQAEVELLVSFERTRSQVNALLTPEQRALADKCPPPPPHRGHGPEGRCGCGHGPEHMPPPPCDDGPGKDGDRMPGPGPGPGEGQR</sequence>
<evidence type="ECO:0000313" key="6">
    <source>
        <dbReference type="EMBL" id="KAB0670203.1"/>
    </source>
</evidence>
<dbReference type="EMBL" id="VZRA01000002">
    <property type="protein sequence ID" value="KAB0670203.1"/>
    <property type="molecule type" value="Genomic_DNA"/>
</dbReference>
<keyword evidence="3" id="KW-0732">Signal</keyword>
<reference evidence="6 7" key="1">
    <citation type="journal article" date="2020" name="Microorganisms">
        <title>Description of Three Novel Members in the Family Geobacteraceae, Oryzomonas japonicum gen. nov., sp. nov., Oryzomonas sagensis sp. nov., and Oryzomonas ruber sp. nov.</title>
        <authorList>
            <person name="Xu Z."/>
            <person name="Masuda Y."/>
            <person name="Hayakawa C."/>
            <person name="Ushijima N."/>
            <person name="Kawano K."/>
            <person name="Shiratori Y."/>
            <person name="Senoo K."/>
            <person name="Itoh H."/>
        </authorList>
    </citation>
    <scope>NUCLEOTIDE SEQUENCE [LARGE SCALE GENOMIC DNA]</scope>
    <source>
        <strain evidence="6 7">Red100</strain>
    </source>
</reference>
<comment type="caution">
    <text evidence="6">The sequence shown here is derived from an EMBL/GenBank/DDBJ whole genome shotgun (WGS) entry which is preliminary data.</text>
</comment>
<comment type="similarity">
    <text evidence="2">Belongs to the CpxP/Spy family.</text>
</comment>
<dbReference type="InterPro" id="IPR052211">
    <property type="entry name" value="Cpx_auxiliary_protein"/>
</dbReference>
<dbReference type="Proteomes" id="UP000798046">
    <property type="component" value="Unassembled WGS sequence"/>
</dbReference>
<keyword evidence="4" id="KW-0574">Periplasm</keyword>
<dbReference type="Gene3D" id="1.20.120.1490">
    <property type="match status" value="1"/>
</dbReference>
<feature type="region of interest" description="Disordered" evidence="5">
    <location>
        <begin position="87"/>
        <end position="112"/>
    </location>
</feature>
<evidence type="ECO:0000313" key="7">
    <source>
        <dbReference type="Proteomes" id="UP000798046"/>
    </source>
</evidence>
<protein>
    <submittedName>
        <fullName evidence="6">Spy/CpxP family protein refolding chaperone</fullName>
    </submittedName>
</protein>
<organism evidence="6 7">
    <name type="scientific">Oryzomonas sagensis</name>
    <dbReference type="NCBI Taxonomy" id="2603857"/>
    <lineage>
        <taxon>Bacteria</taxon>
        <taxon>Pseudomonadati</taxon>
        <taxon>Thermodesulfobacteriota</taxon>
        <taxon>Desulfuromonadia</taxon>
        <taxon>Geobacterales</taxon>
        <taxon>Geobacteraceae</taxon>
        <taxon>Oryzomonas</taxon>
    </lineage>
</organism>
<evidence type="ECO:0000256" key="1">
    <source>
        <dbReference type="ARBA" id="ARBA00004418"/>
    </source>
</evidence>
<accession>A0ABQ6TNS3</accession>
<feature type="region of interest" description="Disordered" evidence="5">
    <location>
        <begin position="265"/>
        <end position="323"/>
    </location>
</feature>
<evidence type="ECO:0000256" key="5">
    <source>
        <dbReference type="SAM" id="MobiDB-lite"/>
    </source>
</evidence>
<evidence type="ECO:0000256" key="3">
    <source>
        <dbReference type="ARBA" id="ARBA00022729"/>
    </source>
</evidence>
<evidence type="ECO:0000256" key="2">
    <source>
        <dbReference type="ARBA" id="ARBA00008441"/>
    </source>
</evidence>
<proteinExistence type="inferred from homology"/>
<dbReference type="InterPro" id="IPR012899">
    <property type="entry name" value="LTXXQ"/>
</dbReference>
<comment type="subcellular location">
    <subcellularLocation>
        <location evidence="1">Periplasm</location>
    </subcellularLocation>
</comment>
<gene>
    <name evidence="6" type="ORF">F6V30_08565</name>
</gene>
<dbReference type="CDD" id="cd09916">
    <property type="entry name" value="CpxP_like"/>
    <property type="match status" value="1"/>
</dbReference>
<dbReference type="PANTHER" id="PTHR38102">
    <property type="entry name" value="PERIPLASMIC CHAPERONE SPY"/>
    <property type="match status" value="1"/>
</dbReference>
<evidence type="ECO:0000256" key="4">
    <source>
        <dbReference type="ARBA" id="ARBA00022764"/>
    </source>
</evidence>
<dbReference type="PANTHER" id="PTHR38102:SF1">
    <property type="entry name" value="PERIPLASMIC CHAPERONE SPY"/>
    <property type="match status" value="1"/>
</dbReference>
<name>A0ABQ6TNS3_9BACT</name>
<keyword evidence="7" id="KW-1185">Reference proteome</keyword>
<feature type="compositionally biased region" description="Polar residues" evidence="5">
    <location>
        <begin position="97"/>
        <end position="108"/>
    </location>
</feature>
<dbReference type="Pfam" id="PF07813">
    <property type="entry name" value="LTXXQ"/>
    <property type="match status" value="1"/>
</dbReference>